<dbReference type="KEGG" id="hhb:Hhub_5013"/>
<organism evidence="2 3">
    <name type="scientific">Halobacterium hubeiense</name>
    <dbReference type="NCBI Taxonomy" id="1407499"/>
    <lineage>
        <taxon>Archaea</taxon>
        <taxon>Methanobacteriati</taxon>
        <taxon>Methanobacteriota</taxon>
        <taxon>Stenosarchaea group</taxon>
        <taxon>Halobacteria</taxon>
        <taxon>Halobacteriales</taxon>
        <taxon>Halobacteriaceae</taxon>
        <taxon>Halobacterium</taxon>
    </lineage>
</organism>
<reference evidence="3" key="1">
    <citation type="journal article" date="2016" name="Environ. Microbiol.">
        <title>The complete genome of a viable archaeum isolated from 123-million-year-old rock salt.</title>
        <authorList>
            <person name="Jaakkola S.T."/>
            <person name="Pfeiffer F."/>
            <person name="Ravantti J.J."/>
            <person name="Guo Q."/>
            <person name="Liu Y."/>
            <person name="Chen X."/>
            <person name="Ma H."/>
            <person name="Yang C."/>
            <person name="Oksanen H.M."/>
            <person name="Bamford D.H."/>
        </authorList>
    </citation>
    <scope>NUCLEOTIDE SEQUENCE</scope>
    <source>
        <strain evidence="3">JI20-1</strain>
        <plasmid evidence="3">Plasmid pSTJ002</plasmid>
    </source>
</reference>
<dbReference type="RefSeq" id="WP_049987862.1">
    <property type="nucleotide sequence ID" value="NZ_CEML01000006.1"/>
</dbReference>
<dbReference type="InterPro" id="IPR055943">
    <property type="entry name" value="DUF7521"/>
</dbReference>
<dbReference type="OrthoDB" id="221164at2157"/>
<protein>
    <submittedName>
        <fullName evidence="2">Uncharacterized protein</fullName>
    </submittedName>
</protein>
<dbReference type="Pfam" id="PF24365">
    <property type="entry name" value="DUF7521"/>
    <property type="match status" value="1"/>
</dbReference>
<name>A0A0U5AK62_9EURY</name>
<feature type="transmembrane region" description="Helical" evidence="1">
    <location>
        <begin position="63"/>
        <end position="87"/>
    </location>
</feature>
<sequence length="91" mass="9789">MEHTLFVIGKLFTTALALVIAYQAYRGYQRHHTQLLLYVAAGFALVGLGGLLEGVLFELLQVSIFEAGFVAAVVTAAGMLSILYALYAPNP</sequence>
<geneLocation type="plasmid" evidence="3">
    <name>pSTJ002</name>
</geneLocation>
<evidence type="ECO:0000313" key="3">
    <source>
        <dbReference type="Proteomes" id="UP000066737"/>
    </source>
</evidence>
<feature type="transmembrane region" description="Helical" evidence="1">
    <location>
        <begin position="6"/>
        <end position="25"/>
    </location>
</feature>
<evidence type="ECO:0000256" key="1">
    <source>
        <dbReference type="SAM" id="Phobius"/>
    </source>
</evidence>
<keyword evidence="1" id="KW-1133">Transmembrane helix</keyword>
<proteinExistence type="predicted"/>
<gene>
    <name evidence="2" type="ORF">HHUB_5013</name>
</gene>
<keyword evidence="3" id="KW-1185">Reference proteome</keyword>
<keyword evidence="1" id="KW-0472">Membrane</keyword>
<dbReference type="GeneID" id="26660654"/>
<accession>A0A0U5AK62</accession>
<feature type="transmembrane region" description="Helical" evidence="1">
    <location>
        <begin position="37"/>
        <end position="57"/>
    </location>
</feature>
<evidence type="ECO:0000313" key="2">
    <source>
        <dbReference type="EMBL" id="CQH64428.1"/>
    </source>
</evidence>
<dbReference type="Proteomes" id="UP000066737">
    <property type="component" value="Plasmid pSTJ002"/>
</dbReference>
<keyword evidence="1" id="KW-0812">Transmembrane</keyword>
<dbReference type="EMBL" id="LN831304">
    <property type="protein sequence ID" value="CQH64428.1"/>
    <property type="molecule type" value="Genomic_DNA"/>
</dbReference>
<dbReference type="AlphaFoldDB" id="A0A0U5AK62"/>